<dbReference type="Pfam" id="PF21989">
    <property type="entry name" value="RA_2"/>
    <property type="match status" value="1"/>
</dbReference>
<dbReference type="EMBL" id="VIIS01001986">
    <property type="protein sequence ID" value="KAF0290011.1"/>
    <property type="molecule type" value="Genomic_DNA"/>
</dbReference>
<organism evidence="2 3">
    <name type="scientific">Amphibalanus amphitrite</name>
    <name type="common">Striped barnacle</name>
    <name type="synonym">Balanus amphitrite</name>
    <dbReference type="NCBI Taxonomy" id="1232801"/>
    <lineage>
        <taxon>Eukaryota</taxon>
        <taxon>Metazoa</taxon>
        <taxon>Ecdysozoa</taxon>
        <taxon>Arthropoda</taxon>
        <taxon>Crustacea</taxon>
        <taxon>Multicrustacea</taxon>
        <taxon>Cirripedia</taxon>
        <taxon>Thoracica</taxon>
        <taxon>Thoracicalcarea</taxon>
        <taxon>Balanomorpha</taxon>
        <taxon>Balanoidea</taxon>
        <taxon>Balanidae</taxon>
        <taxon>Amphibalaninae</taxon>
        <taxon>Amphibalanus</taxon>
    </lineage>
</organism>
<dbReference type="InterPro" id="IPR039664">
    <property type="entry name" value="GRB/APBB1IP"/>
</dbReference>
<dbReference type="InterPro" id="IPR029071">
    <property type="entry name" value="Ubiquitin-like_domsf"/>
</dbReference>
<comment type="caution">
    <text evidence="2">The sequence shown here is derived from an EMBL/GenBank/DDBJ whole genome shotgun (WGS) entry which is preliminary data.</text>
</comment>
<dbReference type="PROSITE" id="PS50200">
    <property type="entry name" value="RA"/>
    <property type="match status" value="1"/>
</dbReference>
<dbReference type="SUPFAM" id="SSF54236">
    <property type="entry name" value="Ubiquitin-like"/>
    <property type="match status" value="1"/>
</dbReference>
<sequence length="172" mass="19623">MCQEGDCEAAEGTMTACLGRTWERGYNHFTDSSNSLNNSLDDDDTELVVCNEDGTWKSVIVAEGLRTCDLCELLAHKNNVTNDVNWSLVERWQDPAIERTVEDHEDVLNTYRIMKTAHSNSSFYFKKDFGKYEFFHNPQSWDRGLPGVTRVQSVDNGEVNTVCEAELVLTWQ</sequence>
<evidence type="ECO:0000313" key="3">
    <source>
        <dbReference type="Proteomes" id="UP000440578"/>
    </source>
</evidence>
<feature type="domain" description="Ras-associating" evidence="1">
    <location>
        <begin position="43"/>
        <end position="130"/>
    </location>
</feature>
<gene>
    <name evidence="2" type="primary">GRB10</name>
    <name evidence="2" type="ORF">FJT64_001247</name>
</gene>
<name>A0A6A4VKV5_AMPAM</name>
<keyword evidence="2" id="KW-0675">Receptor</keyword>
<dbReference type="PANTHER" id="PTHR11243">
    <property type="entry name" value="GROWTH FACTOR RECEPTOR-BOUND PROTEIN"/>
    <property type="match status" value="1"/>
</dbReference>
<dbReference type="PANTHER" id="PTHR11243:SF38">
    <property type="entry name" value="GROWTH FACTOR RECEPTOR-BOUND PROTEIN 14-LIKE ISOFORM X1"/>
    <property type="match status" value="1"/>
</dbReference>
<dbReference type="Gene3D" id="3.10.20.90">
    <property type="entry name" value="Phosphatidylinositol 3-kinase Catalytic Subunit, Chain A, domain 1"/>
    <property type="match status" value="1"/>
</dbReference>
<dbReference type="InterPro" id="IPR000159">
    <property type="entry name" value="RA_dom"/>
</dbReference>
<dbReference type="SMART" id="SM00314">
    <property type="entry name" value="RA"/>
    <property type="match status" value="1"/>
</dbReference>
<dbReference type="Proteomes" id="UP000440578">
    <property type="component" value="Unassembled WGS sequence"/>
</dbReference>
<dbReference type="GO" id="GO:0007165">
    <property type="term" value="P:signal transduction"/>
    <property type="evidence" value="ECO:0007669"/>
    <property type="project" value="InterPro"/>
</dbReference>
<accession>A0A6A4VKV5</accession>
<dbReference type="AlphaFoldDB" id="A0A6A4VKV5"/>
<keyword evidence="3" id="KW-1185">Reference proteome</keyword>
<dbReference type="OrthoDB" id="8815311at2759"/>
<evidence type="ECO:0000313" key="2">
    <source>
        <dbReference type="EMBL" id="KAF0290011.1"/>
    </source>
</evidence>
<reference evidence="2 3" key="1">
    <citation type="submission" date="2019-07" db="EMBL/GenBank/DDBJ databases">
        <title>Draft genome assembly of a fouling barnacle, Amphibalanus amphitrite (Darwin, 1854): The first reference genome for Thecostraca.</title>
        <authorList>
            <person name="Kim W."/>
        </authorList>
    </citation>
    <scope>NUCLEOTIDE SEQUENCE [LARGE SCALE GENOMIC DNA]</scope>
    <source>
        <strain evidence="2">SNU_AA5</strain>
        <tissue evidence="2">Soma without cirri and trophi</tissue>
    </source>
</reference>
<protein>
    <submittedName>
        <fullName evidence="2">Growth factor receptor-bound protein 10</fullName>
    </submittedName>
</protein>
<proteinExistence type="predicted"/>
<evidence type="ECO:0000259" key="1">
    <source>
        <dbReference type="PROSITE" id="PS50200"/>
    </source>
</evidence>